<name>X1Q6N0_9ZZZZ</name>
<reference evidence="1" key="1">
    <citation type="journal article" date="2014" name="Front. Microbiol.">
        <title>High frequency of phylogenetically diverse reductive dehalogenase-homologous genes in deep subseafloor sedimentary metagenomes.</title>
        <authorList>
            <person name="Kawai M."/>
            <person name="Futagami T."/>
            <person name="Toyoda A."/>
            <person name="Takaki Y."/>
            <person name="Nishi S."/>
            <person name="Hori S."/>
            <person name="Arai W."/>
            <person name="Tsubouchi T."/>
            <person name="Morono Y."/>
            <person name="Uchiyama I."/>
            <person name="Ito T."/>
            <person name="Fujiyama A."/>
            <person name="Inagaki F."/>
            <person name="Takami H."/>
        </authorList>
    </citation>
    <scope>NUCLEOTIDE SEQUENCE</scope>
    <source>
        <strain evidence="1">Expedition CK06-06</strain>
    </source>
</reference>
<dbReference type="AlphaFoldDB" id="X1Q6N0"/>
<proteinExistence type="predicted"/>
<evidence type="ECO:0000313" key="1">
    <source>
        <dbReference type="EMBL" id="GAI46725.1"/>
    </source>
</evidence>
<accession>X1Q6N0</accession>
<protein>
    <submittedName>
        <fullName evidence="1">Uncharacterized protein</fullName>
    </submittedName>
</protein>
<comment type="caution">
    <text evidence="1">The sequence shown here is derived from an EMBL/GenBank/DDBJ whole genome shotgun (WGS) entry which is preliminary data.</text>
</comment>
<organism evidence="1">
    <name type="scientific">marine sediment metagenome</name>
    <dbReference type="NCBI Taxonomy" id="412755"/>
    <lineage>
        <taxon>unclassified sequences</taxon>
        <taxon>metagenomes</taxon>
        <taxon>ecological metagenomes</taxon>
    </lineage>
</organism>
<sequence>MTQREWRPFLATKKEVLFFFAEKEVVTIYSLMDNFGYTYFGAQKRLYLLHREGLIAPLMERGTWAD</sequence>
<gene>
    <name evidence="1" type="ORF">S06H3_63509</name>
</gene>
<dbReference type="EMBL" id="BARV01042143">
    <property type="protein sequence ID" value="GAI46725.1"/>
    <property type="molecule type" value="Genomic_DNA"/>
</dbReference>